<keyword evidence="2" id="KW-1185">Reference proteome</keyword>
<organism evidence="1 2">
    <name type="scientific">Vespula squamosa</name>
    <name type="common">Southern yellow jacket</name>
    <name type="synonym">Wasp</name>
    <dbReference type="NCBI Taxonomy" id="30214"/>
    <lineage>
        <taxon>Eukaryota</taxon>
        <taxon>Metazoa</taxon>
        <taxon>Ecdysozoa</taxon>
        <taxon>Arthropoda</taxon>
        <taxon>Hexapoda</taxon>
        <taxon>Insecta</taxon>
        <taxon>Pterygota</taxon>
        <taxon>Neoptera</taxon>
        <taxon>Endopterygota</taxon>
        <taxon>Hymenoptera</taxon>
        <taxon>Apocrita</taxon>
        <taxon>Aculeata</taxon>
        <taxon>Vespoidea</taxon>
        <taxon>Vespidae</taxon>
        <taxon>Vespinae</taxon>
        <taxon>Vespula</taxon>
    </lineage>
</organism>
<reference evidence="1 2" key="1">
    <citation type="journal article" date="2024" name="Ann. Entomol. Soc. Am.">
        <title>Genomic analyses of the southern and eastern yellowjacket wasps (Hymenoptera: Vespidae) reveal evolutionary signatures of social life.</title>
        <authorList>
            <person name="Catto M.A."/>
            <person name="Caine P.B."/>
            <person name="Orr S.E."/>
            <person name="Hunt B.G."/>
            <person name="Goodisman M.A.D."/>
        </authorList>
    </citation>
    <scope>NUCLEOTIDE SEQUENCE [LARGE SCALE GENOMIC DNA]</scope>
    <source>
        <strain evidence="1">233</strain>
        <tissue evidence="1">Head and thorax</tissue>
    </source>
</reference>
<dbReference type="EMBL" id="JAUDFV010000155">
    <property type="protein sequence ID" value="KAL2715728.1"/>
    <property type="molecule type" value="Genomic_DNA"/>
</dbReference>
<evidence type="ECO:0000313" key="2">
    <source>
        <dbReference type="Proteomes" id="UP001607302"/>
    </source>
</evidence>
<dbReference type="Proteomes" id="UP001607302">
    <property type="component" value="Unassembled WGS sequence"/>
</dbReference>
<gene>
    <name evidence="1" type="ORF">V1478_015426</name>
</gene>
<sequence>MFLPKTNNYTIEIQAFIPPTDPESHPLLASHFTGCPARSTELVERKRKLRIQKKKRKKKPELRETLLMSIRCLLSMTRGIAFELLFVSILHRCPRGEYSADCTGAEAISYDYWRQTNGLKSKVDTICCAGDSIGPTDTPTQWTAK</sequence>
<accession>A0ABD2A515</accession>
<evidence type="ECO:0000313" key="1">
    <source>
        <dbReference type="EMBL" id="KAL2715728.1"/>
    </source>
</evidence>
<dbReference type="AlphaFoldDB" id="A0ABD2A515"/>
<comment type="caution">
    <text evidence="1">The sequence shown here is derived from an EMBL/GenBank/DDBJ whole genome shotgun (WGS) entry which is preliminary data.</text>
</comment>
<proteinExistence type="predicted"/>
<name>A0ABD2A515_VESSQ</name>
<protein>
    <submittedName>
        <fullName evidence="1">Uncharacterized protein</fullName>
    </submittedName>
</protein>